<accession>A0A1B4XWM9</accession>
<dbReference type="EMBL" id="LC168164">
    <property type="protein sequence ID" value="BAV39223.1"/>
    <property type="molecule type" value="Genomic_DNA"/>
</dbReference>
<protein>
    <recommendedName>
        <fullName evidence="4">Peptidase</fullName>
    </recommendedName>
</protein>
<keyword evidence="3" id="KW-1185">Reference proteome</keyword>
<organism evidence="2 3">
    <name type="scientific">Tenacibaculum phage pT24</name>
    <dbReference type="NCBI Taxonomy" id="1880590"/>
    <lineage>
        <taxon>Viruses</taxon>
        <taxon>Duplodnaviria</taxon>
        <taxon>Heunggongvirae</taxon>
        <taxon>Uroviricota</taxon>
        <taxon>Caudoviricetes</taxon>
        <taxon>Kungbxnavirus</taxon>
        <taxon>Kungbxnavirus pT24</taxon>
    </lineage>
</organism>
<keyword evidence="1" id="KW-0472">Membrane</keyword>
<evidence type="ECO:0000313" key="2">
    <source>
        <dbReference type="EMBL" id="BAV39223.1"/>
    </source>
</evidence>
<dbReference type="Gene3D" id="3.40.390.10">
    <property type="entry name" value="Collagenase (Catalytic Domain)"/>
    <property type="match status" value="1"/>
</dbReference>
<evidence type="ECO:0000256" key="1">
    <source>
        <dbReference type="SAM" id="Phobius"/>
    </source>
</evidence>
<keyword evidence="1" id="KW-1133">Transmembrane helix</keyword>
<dbReference type="GO" id="GO:0008237">
    <property type="term" value="F:metallopeptidase activity"/>
    <property type="evidence" value="ECO:0007669"/>
    <property type="project" value="InterPro"/>
</dbReference>
<dbReference type="SUPFAM" id="SSF55486">
    <property type="entry name" value="Metalloproteases ('zincins'), catalytic domain"/>
    <property type="match status" value="1"/>
</dbReference>
<dbReference type="Proteomes" id="UP000224877">
    <property type="component" value="Segment"/>
</dbReference>
<keyword evidence="1" id="KW-0812">Transmembrane</keyword>
<dbReference type="InterPro" id="IPR024079">
    <property type="entry name" value="MetalloPept_cat_dom_sf"/>
</dbReference>
<proteinExistence type="predicted"/>
<evidence type="ECO:0000313" key="3">
    <source>
        <dbReference type="Proteomes" id="UP000224877"/>
    </source>
</evidence>
<gene>
    <name evidence="2" type="ORF">BPT24_098</name>
</gene>
<evidence type="ECO:0008006" key="4">
    <source>
        <dbReference type="Google" id="ProtNLM"/>
    </source>
</evidence>
<name>A0A1B4XWM9_9CAUD</name>
<sequence>MKKFTKKSTNVIEGVLNKLRSVEDFRLIFSPLTFMLVVVIVFRISYNTGWYNGKNFTIETVNEMQTRNFNMKYDSPEVEKDAEIWRQIGIDNGFWNDKYQERYDNILFYVKESHNMGYSINKNGDKVYPIAYTTFDVIDGELFPDEIVLSDATYFDSTGRAYVLAHEMGHAILLLDDDYSDFSKIMWYQSKDNYANYTNIYFFVEKIKEQYRQKPDKKHLEYLINAVKEYKKIKDVLSIRVYLMSDMEHKIVLVSKDK</sequence>
<feature type="transmembrane region" description="Helical" evidence="1">
    <location>
        <begin position="27"/>
        <end position="46"/>
    </location>
</feature>
<reference evidence="2 3" key="1">
    <citation type="submission" date="2016-07" db="EMBL/GenBank/DDBJ databases">
        <title>Characterization of three bacteriophages infecting bacteria isolated from shrimp culture pond water.</title>
        <authorList>
            <person name="Khoa H.V."/>
        </authorList>
    </citation>
    <scope>NUCLEOTIDE SEQUENCE [LARGE SCALE GENOMIC DNA]</scope>
</reference>